<comment type="similarity">
    <text evidence="1">Belongs to the DnaB/DnaD family.</text>
</comment>
<reference evidence="3 4" key="1">
    <citation type="submission" date="2010-12" db="EMBL/GenBank/DDBJ databases">
        <title>Whole genome sequence of Anaerolinea thermophila UNI-1.</title>
        <authorList>
            <person name="Narita-Yamada S."/>
            <person name="Kishi E."/>
            <person name="Watanabe Y."/>
            <person name="Takasaki K."/>
            <person name="Ankai A."/>
            <person name="Oguchi A."/>
            <person name="Fukui S."/>
            <person name="Takahashi M."/>
            <person name="Yashiro I."/>
            <person name="Hosoyama A."/>
            <person name="Sekiguchi Y."/>
            <person name="Hanada S."/>
            <person name="Fujita N."/>
        </authorList>
    </citation>
    <scope>NUCLEOTIDE SEQUENCE [LARGE SCALE GENOMIC DNA]</scope>
    <source>
        <strain evidence="4">DSM 14523 / JCM 11388 / NBRC 100420 / UNI-1</strain>
    </source>
</reference>
<dbReference type="SUPFAM" id="SSF158499">
    <property type="entry name" value="DnaD domain-like"/>
    <property type="match status" value="1"/>
</dbReference>
<dbReference type="InterPro" id="IPR006343">
    <property type="entry name" value="DnaB/C_C"/>
</dbReference>
<protein>
    <recommendedName>
        <fullName evidence="2">DnaB/C C-terminal domain-containing protein</fullName>
    </recommendedName>
</protein>
<dbReference type="Proteomes" id="UP000008922">
    <property type="component" value="Chromosome"/>
</dbReference>
<dbReference type="InterPro" id="IPR034829">
    <property type="entry name" value="DnaD-like_sf"/>
</dbReference>
<gene>
    <name evidence="3" type="ordered locus">ANT_06850</name>
</gene>
<dbReference type="NCBIfam" id="TIGR01446">
    <property type="entry name" value="DnaD_dom"/>
    <property type="match status" value="1"/>
</dbReference>
<sequence length="228" mass="26683">MAFQGFPAGKVRMVPIPEPFFTELLPQVDHLGELQVILYALWYVSRMEAPIRFLAYQDFARDEMLMRTLGGPHQLEDALERAVQRGVFLRVLPEGKSLKEALYFLNTPRGRAAIEAIQRGEWHPESEPHPTVTLVVERPNIYRLYEDNIGPLTPLIADLLEEAEKTYPQTWIEEAFQIAVERNVRNWKYIQAILKSWQEEGRDGENRRSSEENRRRYVEGKYADFIEH</sequence>
<dbReference type="EMBL" id="AP012029">
    <property type="protein sequence ID" value="BAJ62719.1"/>
    <property type="molecule type" value="Genomic_DNA"/>
</dbReference>
<proteinExistence type="inferred from homology"/>
<evidence type="ECO:0000313" key="4">
    <source>
        <dbReference type="Proteomes" id="UP000008922"/>
    </source>
</evidence>
<keyword evidence="4" id="KW-1185">Reference proteome</keyword>
<dbReference type="InParanoid" id="E8N2B3"/>
<name>E8N2B3_ANATU</name>
<dbReference type="KEGG" id="atm:ANT_06850"/>
<evidence type="ECO:0000313" key="3">
    <source>
        <dbReference type="EMBL" id="BAJ62719.1"/>
    </source>
</evidence>
<dbReference type="eggNOG" id="COG3935">
    <property type="taxonomic scope" value="Bacteria"/>
</dbReference>
<dbReference type="OrthoDB" id="9770238at2"/>
<dbReference type="Pfam" id="PF07261">
    <property type="entry name" value="DnaB_2"/>
    <property type="match status" value="1"/>
</dbReference>
<dbReference type="HOGENOM" id="CLU_1160381_0_0_0"/>
<dbReference type="STRING" id="926569.ANT_06850"/>
<dbReference type="RefSeq" id="WP_013559113.1">
    <property type="nucleotide sequence ID" value="NC_014960.1"/>
</dbReference>
<accession>E8N2B3</accession>
<dbReference type="AlphaFoldDB" id="E8N2B3"/>
<evidence type="ECO:0000259" key="2">
    <source>
        <dbReference type="Pfam" id="PF07261"/>
    </source>
</evidence>
<dbReference type="Gene3D" id="1.10.10.630">
    <property type="entry name" value="DnaD domain-like"/>
    <property type="match status" value="1"/>
</dbReference>
<evidence type="ECO:0000256" key="1">
    <source>
        <dbReference type="ARBA" id="ARBA00093462"/>
    </source>
</evidence>
<organism evidence="3 4">
    <name type="scientific">Anaerolinea thermophila (strain DSM 14523 / JCM 11388 / NBRC 100420 / UNI-1)</name>
    <dbReference type="NCBI Taxonomy" id="926569"/>
    <lineage>
        <taxon>Bacteria</taxon>
        <taxon>Bacillati</taxon>
        <taxon>Chloroflexota</taxon>
        <taxon>Anaerolineae</taxon>
        <taxon>Anaerolineales</taxon>
        <taxon>Anaerolineaceae</taxon>
        <taxon>Anaerolinea</taxon>
    </lineage>
</organism>
<feature type="domain" description="DnaB/C C-terminal" evidence="2">
    <location>
        <begin position="142"/>
        <end position="201"/>
    </location>
</feature>